<proteinExistence type="predicted"/>
<feature type="signal peptide" evidence="3">
    <location>
        <begin position="1"/>
        <end position="31"/>
    </location>
</feature>
<evidence type="ECO:0000256" key="2">
    <source>
        <dbReference type="ARBA" id="ARBA00023315"/>
    </source>
</evidence>
<dbReference type="Pfam" id="PF00583">
    <property type="entry name" value="Acetyltransf_1"/>
    <property type="match status" value="1"/>
</dbReference>
<dbReference type="InterPro" id="IPR050680">
    <property type="entry name" value="YpeA/RimI_acetyltransf"/>
</dbReference>
<dbReference type="AlphaFoldDB" id="A0A7S4A959"/>
<dbReference type="Gene3D" id="3.40.630.30">
    <property type="match status" value="1"/>
</dbReference>
<dbReference type="PROSITE" id="PS51186">
    <property type="entry name" value="GNAT"/>
    <property type="match status" value="1"/>
</dbReference>
<reference evidence="5" key="1">
    <citation type="submission" date="2021-01" db="EMBL/GenBank/DDBJ databases">
        <authorList>
            <person name="Corre E."/>
            <person name="Pelletier E."/>
            <person name="Niang G."/>
            <person name="Scheremetjew M."/>
            <person name="Finn R."/>
            <person name="Kale V."/>
            <person name="Holt S."/>
            <person name="Cochrane G."/>
            <person name="Meng A."/>
            <person name="Brown T."/>
            <person name="Cohen L."/>
        </authorList>
    </citation>
    <scope>NUCLEOTIDE SEQUENCE</scope>
    <source>
        <strain evidence="5">10249 10 AB</strain>
    </source>
</reference>
<gene>
    <name evidence="5" type="ORF">PAUS00366_LOCUS480</name>
</gene>
<name>A0A7S4A959_9STRA</name>
<keyword evidence="3" id="KW-0732">Signal</keyword>
<keyword evidence="1" id="KW-0808">Transferase</keyword>
<evidence type="ECO:0000256" key="3">
    <source>
        <dbReference type="SAM" id="SignalP"/>
    </source>
</evidence>
<dbReference type="PANTHER" id="PTHR43420:SF12">
    <property type="entry name" value="N-ACETYLTRANSFERASE DOMAIN-CONTAINING PROTEIN"/>
    <property type="match status" value="1"/>
</dbReference>
<dbReference type="InterPro" id="IPR000182">
    <property type="entry name" value="GNAT_dom"/>
</dbReference>
<keyword evidence="2" id="KW-0012">Acyltransferase</keyword>
<dbReference type="CDD" id="cd04301">
    <property type="entry name" value="NAT_SF"/>
    <property type="match status" value="1"/>
</dbReference>
<feature type="domain" description="N-acetyltransferase" evidence="4">
    <location>
        <begin position="171"/>
        <end position="325"/>
    </location>
</feature>
<protein>
    <recommendedName>
        <fullName evidence="4">N-acetyltransferase domain-containing protein</fullName>
    </recommendedName>
</protein>
<feature type="chain" id="PRO_5030817706" description="N-acetyltransferase domain-containing protein" evidence="3">
    <location>
        <begin position="32"/>
        <end position="325"/>
    </location>
</feature>
<dbReference type="PANTHER" id="PTHR43420">
    <property type="entry name" value="ACETYLTRANSFERASE"/>
    <property type="match status" value="1"/>
</dbReference>
<dbReference type="GO" id="GO:0016747">
    <property type="term" value="F:acyltransferase activity, transferring groups other than amino-acyl groups"/>
    <property type="evidence" value="ECO:0007669"/>
    <property type="project" value="InterPro"/>
</dbReference>
<dbReference type="InterPro" id="IPR016181">
    <property type="entry name" value="Acyl_CoA_acyltransferase"/>
</dbReference>
<organism evidence="5">
    <name type="scientific">Pseudo-nitzschia australis</name>
    <dbReference type="NCBI Taxonomy" id="44445"/>
    <lineage>
        <taxon>Eukaryota</taxon>
        <taxon>Sar</taxon>
        <taxon>Stramenopiles</taxon>
        <taxon>Ochrophyta</taxon>
        <taxon>Bacillariophyta</taxon>
        <taxon>Bacillariophyceae</taxon>
        <taxon>Bacillariophycidae</taxon>
        <taxon>Bacillariales</taxon>
        <taxon>Bacillariaceae</taxon>
        <taxon>Pseudo-nitzschia</taxon>
    </lineage>
</organism>
<dbReference type="EMBL" id="HBIX01000608">
    <property type="protein sequence ID" value="CAE0707760.1"/>
    <property type="molecule type" value="Transcribed_RNA"/>
</dbReference>
<dbReference type="SUPFAM" id="SSF55729">
    <property type="entry name" value="Acyl-CoA N-acyltransferases (Nat)"/>
    <property type="match status" value="1"/>
</dbReference>
<accession>A0A7S4A959</accession>
<sequence>MAFLVSSSRRAIGMLLLVIASLVATSSKSHAFVTPSGATLSSTSKRTTTATTRNAEALGGDASIADFKVRVVEGGENDSKVVDVAAYRNNLVNPQMMVDRAQKKRDSIDTTKAAFDGIKIGLLYVGPVIGLGTYFSTPGDGALNSALSNYGLFGGSLGAILAANNFMGRSVHVPDLAEATNRIVVDLSEGLLRKQDMGFVAVSTSEDEVQKRIYAPTNGVIATVDAQLRNSPNSPTGVRTVEDLPAHLHIKNMDVHYKKRRQGVANALMELIIEYAKTETDAKVLTLEVLGANQPAVQLYRKFGFESRKNPDGRSKNEFMVKELY</sequence>
<evidence type="ECO:0000256" key="1">
    <source>
        <dbReference type="ARBA" id="ARBA00022679"/>
    </source>
</evidence>
<evidence type="ECO:0000259" key="4">
    <source>
        <dbReference type="PROSITE" id="PS51186"/>
    </source>
</evidence>
<evidence type="ECO:0000313" key="5">
    <source>
        <dbReference type="EMBL" id="CAE0707760.1"/>
    </source>
</evidence>